<keyword evidence="2" id="KW-1185">Reference proteome</keyword>
<dbReference type="GeneID" id="101401351"/>
<name>A0ABM1DBS2_CERSS</name>
<gene>
    <name evidence="3" type="primary">LOC101401351</name>
</gene>
<organism evidence="2 3">
    <name type="scientific">Ceratotherium simum simum</name>
    <name type="common">Southern white rhinoceros</name>
    <dbReference type="NCBI Taxonomy" id="73337"/>
    <lineage>
        <taxon>Eukaryota</taxon>
        <taxon>Metazoa</taxon>
        <taxon>Chordata</taxon>
        <taxon>Craniata</taxon>
        <taxon>Vertebrata</taxon>
        <taxon>Euteleostomi</taxon>
        <taxon>Mammalia</taxon>
        <taxon>Eutheria</taxon>
        <taxon>Laurasiatheria</taxon>
        <taxon>Perissodactyla</taxon>
        <taxon>Rhinocerotidae</taxon>
        <taxon>Ceratotherium</taxon>
    </lineage>
</organism>
<evidence type="ECO:0000313" key="2">
    <source>
        <dbReference type="Proteomes" id="UP000694910"/>
    </source>
</evidence>
<dbReference type="Gene3D" id="1.10.630.10">
    <property type="entry name" value="Cytochrome P450"/>
    <property type="match status" value="2"/>
</dbReference>
<dbReference type="Proteomes" id="UP000694910">
    <property type="component" value="Unplaced"/>
</dbReference>
<evidence type="ECO:0000256" key="1">
    <source>
        <dbReference type="ARBA" id="ARBA00010617"/>
    </source>
</evidence>
<dbReference type="SUPFAM" id="SSF48264">
    <property type="entry name" value="Cytochrome P450"/>
    <property type="match status" value="1"/>
</dbReference>
<dbReference type="RefSeq" id="XP_014649253.1">
    <property type="nucleotide sequence ID" value="XM_014793767.1"/>
</dbReference>
<dbReference type="InterPro" id="IPR001128">
    <property type="entry name" value="Cyt_P450"/>
</dbReference>
<protein>
    <submittedName>
        <fullName evidence="3">Cytochrome P450 4B1-like</fullName>
    </submittedName>
</protein>
<evidence type="ECO:0000313" key="3">
    <source>
        <dbReference type="RefSeq" id="XP_014649253.1"/>
    </source>
</evidence>
<comment type="similarity">
    <text evidence="1">Belongs to the cytochrome P450 family.</text>
</comment>
<sequence length="290" mass="33345">MLDKWEEKAREDKSFDIFCDVGHMALDTLMKCTFGKADGGLSHRDSSYYQAVSELTLLTQQCLESFQYHNDFICWLTPHGRRFLRACQVAHDHTDQVIRERKTALQDEKKREKIRNRRHLDFLDILLGARVSARPPGNWRHGVCRPSSQDRAHWTAAGLFTIVLLFAQQTWPVPCPMTHISTGSEVGRCRVWLAVALGRDVLAGRLGHMRKGLTTTSRLLRLGRISAPQNLRDEYGIKLSDADLWAEVDTLMFEGHDTTTSGISWFLYCVALYPEHQQCCREEVHEIFEN</sequence>
<dbReference type="InterPro" id="IPR036396">
    <property type="entry name" value="Cyt_P450_sf"/>
</dbReference>
<dbReference type="InterPro" id="IPR050196">
    <property type="entry name" value="Cytochrome_P450_Monoox"/>
</dbReference>
<proteinExistence type="inferred from homology"/>
<reference evidence="3" key="1">
    <citation type="submission" date="2025-08" db="UniProtKB">
        <authorList>
            <consortium name="RefSeq"/>
        </authorList>
    </citation>
    <scope>IDENTIFICATION</scope>
</reference>
<accession>A0ABM1DBS2</accession>
<dbReference type="Pfam" id="PF00067">
    <property type="entry name" value="p450"/>
    <property type="match status" value="2"/>
</dbReference>
<dbReference type="PANTHER" id="PTHR24291">
    <property type="entry name" value="CYTOCHROME P450 FAMILY 4"/>
    <property type="match status" value="1"/>
</dbReference>
<dbReference type="PANTHER" id="PTHR24291:SF149">
    <property type="entry name" value="CYTOCHROME P450 4B1"/>
    <property type="match status" value="1"/>
</dbReference>